<accession>A0A6A4NDC3</accession>
<evidence type="ECO:0000313" key="6">
    <source>
        <dbReference type="EMBL" id="KAE9585454.1"/>
    </source>
</evidence>
<keyword evidence="7" id="KW-1185">Reference proteome</keyword>
<dbReference type="OrthoDB" id="4062651at2759"/>
<dbReference type="PANTHER" id="PTHR47973">
    <property type="entry name" value="CYSTEINE-RICH RECEPTOR-LIKE PROTEIN KINASE 3"/>
    <property type="match status" value="1"/>
</dbReference>
<dbReference type="FunFam" id="3.30.200.20:FF:000421">
    <property type="entry name" value="Serine/threonine-protein kinase receptor"/>
    <property type="match status" value="1"/>
</dbReference>
<dbReference type="Pfam" id="PF00069">
    <property type="entry name" value="Pkinase"/>
    <property type="match status" value="1"/>
</dbReference>
<dbReference type="GO" id="GO:0004713">
    <property type="term" value="F:protein tyrosine kinase activity"/>
    <property type="evidence" value="ECO:0007669"/>
    <property type="project" value="InterPro"/>
</dbReference>
<dbReference type="Proteomes" id="UP000447434">
    <property type="component" value="Chromosome 25"/>
</dbReference>
<evidence type="ECO:0000259" key="5">
    <source>
        <dbReference type="PROSITE" id="PS50011"/>
    </source>
</evidence>
<reference evidence="7" key="1">
    <citation type="journal article" date="2020" name="Nat. Commun.">
        <title>Genome sequence of the cluster root forming white lupin.</title>
        <authorList>
            <person name="Hufnagel B."/>
            <person name="Marques A."/>
            <person name="Soriano A."/>
            <person name="Marques L."/>
            <person name="Divol F."/>
            <person name="Doumas P."/>
            <person name="Sallet E."/>
            <person name="Mancinotti D."/>
            <person name="Carrere S."/>
            <person name="Marande W."/>
            <person name="Arribat S."/>
            <person name="Keller J."/>
            <person name="Huneau C."/>
            <person name="Blein T."/>
            <person name="Aime D."/>
            <person name="Laguerre M."/>
            <person name="Taylor J."/>
            <person name="Schubert V."/>
            <person name="Nelson M."/>
            <person name="Geu-Flores F."/>
            <person name="Crespi M."/>
            <person name="Gallardo-Guerrero K."/>
            <person name="Delaux P.-M."/>
            <person name="Salse J."/>
            <person name="Berges H."/>
            <person name="Guyot R."/>
            <person name="Gouzy J."/>
            <person name="Peret B."/>
        </authorList>
    </citation>
    <scope>NUCLEOTIDE SEQUENCE [LARGE SCALE GENOMIC DNA]</scope>
    <source>
        <strain evidence="7">cv. Amiga</strain>
    </source>
</reference>
<dbReference type="InterPro" id="IPR052059">
    <property type="entry name" value="CR_Ser/Thr_kinase"/>
</dbReference>
<keyword evidence="1" id="KW-0808">Transferase</keyword>
<dbReference type="SMART" id="SM00219">
    <property type="entry name" value="TyrKc"/>
    <property type="match status" value="1"/>
</dbReference>
<keyword evidence="4" id="KW-0067">ATP-binding</keyword>
<name>A0A6A4NDC3_LUPAL</name>
<keyword evidence="3" id="KW-0418">Kinase</keyword>
<dbReference type="Gene3D" id="1.10.510.10">
    <property type="entry name" value="Transferase(Phosphotransferase) domain 1"/>
    <property type="match status" value="1"/>
</dbReference>
<evidence type="ECO:0000256" key="2">
    <source>
        <dbReference type="ARBA" id="ARBA00022741"/>
    </source>
</evidence>
<dbReference type="Gene3D" id="3.30.200.20">
    <property type="entry name" value="Phosphorylase Kinase, domain 1"/>
    <property type="match status" value="1"/>
</dbReference>
<dbReference type="InterPro" id="IPR011009">
    <property type="entry name" value="Kinase-like_dom_sf"/>
</dbReference>
<dbReference type="InterPro" id="IPR020635">
    <property type="entry name" value="Tyr_kinase_cat_dom"/>
</dbReference>
<organism evidence="6 7">
    <name type="scientific">Lupinus albus</name>
    <name type="common">White lupine</name>
    <name type="synonym">Lupinus termis</name>
    <dbReference type="NCBI Taxonomy" id="3870"/>
    <lineage>
        <taxon>Eukaryota</taxon>
        <taxon>Viridiplantae</taxon>
        <taxon>Streptophyta</taxon>
        <taxon>Embryophyta</taxon>
        <taxon>Tracheophyta</taxon>
        <taxon>Spermatophyta</taxon>
        <taxon>Magnoliopsida</taxon>
        <taxon>eudicotyledons</taxon>
        <taxon>Gunneridae</taxon>
        <taxon>Pentapetalae</taxon>
        <taxon>rosids</taxon>
        <taxon>fabids</taxon>
        <taxon>Fabales</taxon>
        <taxon>Fabaceae</taxon>
        <taxon>Papilionoideae</taxon>
        <taxon>50 kb inversion clade</taxon>
        <taxon>genistoids sensu lato</taxon>
        <taxon>core genistoids</taxon>
        <taxon>Genisteae</taxon>
        <taxon>Lupinus</taxon>
    </lineage>
</organism>
<dbReference type="PROSITE" id="PS50011">
    <property type="entry name" value="PROTEIN_KINASE_DOM"/>
    <property type="match status" value="1"/>
</dbReference>
<sequence length="214" mass="24398">MMGESKCGRLKKVRGLCILLHCVPASSLSKIFIFMLLYHMNIPCSFCFITSLKKPTNQEESDGDKDGTFRVFTQTELKSATRGFHPSEKDGEGGFGSVYKGKLRDGTLVAVKVLSIEVESMRAEREFIAELATLANIKHQNLVILRGCCVEGAQRYLIYDYMENNHTFLGSELKRMRFRWETRRNISIGVAHVLAFLHEELKPHIVHRDINRGM</sequence>
<dbReference type="AlphaFoldDB" id="A0A6A4NDC3"/>
<protein>
    <recommendedName>
        <fullName evidence="5">Protein kinase domain-containing protein</fullName>
    </recommendedName>
</protein>
<dbReference type="InterPro" id="IPR000719">
    <property type="entry name" value="Prot_kinase_dom"/>
</dbReference>
<proteinExistence type="predicted"/>
<keyword evidence="2" id="KW-0547">Nucleotide-binding</keyword>
<evidence type="ECO:0000256" key="4">
    <source>
        <dbReference type="ARBA" id="ARBA00022840"/>
    </source>
</evidence>
<dbReference type="SUPFAM" id="SSF56112">
    <property type="entry name" value="Protein kinase-like (PK-like)"/>
    <property type="match status" value="1"/>
</dbReference>
<evidence type="ECO:0000256" key="3">
    <source>
        <dbReference type="ARBA" id="ARBA00022777"/>
    </source>
</evidence>
<dbReference type="GO" id="GO:0005524">
    <property type="term" value="F:ATP binding"/>
    <property type="evidence" value="ECO:0007669"/>
    <property type="project" value="UniProtKB-KW"/>
</dbReference>
<dbReference type="EMBL" id="WOCE01000025">
    <property type="protein sequence ID" value="KAE9585454.1"/>
    <property type="molecule type" value="Genomic_DNA"/>
</dbReference>
<evidence type="ECO:0000313" key="7">
    <source>
        <dbReference type="Proteomes" id="UP000447434"/>
    </source>
</evidence>
<evidence type="ECO:0000256" key="1">
    <source>
        <dbReference type="ARBA" id="ARBA00022679"/>
    </source>
</evidence>
<feature type="domain" description="Protein kinase" evidence="5">
    <location>
        <begin position="84"/>
        <end position="214"/>
    </location>
</feature>
<comment type="caution">
    <text evidence="6">The sequence shown here is derived from an EMBL/GenBank/DDBJ whole genome shotgun (WGS) entry which is preliminary data.</text>
</comment>
<gene>
    <name evidence="6" type="ORF">Lalb_Chr25g0289131</name>
</gene>